<name>D3PCM3_DEFDS</name>
<sequence length="113" mass="13472">MPAKRDDRFDDIMKLKKSKITIVLKEEYIREIRNKVSRYRLQKLFSKDFAARVARGEEFNITMKIFYRLCKLMGWKFPDYFKVIIEEPDDITNKHKKGSVTSDIENNSNTTAD</sequence>
<gene>
    <name evidence="2" type="ordered locus">DEFDS_0870</name>
</gene>
<evidence type="ECO:0000313" key="2">
    <source>
        <dbReference type="EMBL" id="BAI80346.1"/>
    </source>
</evidence>
<feature type="compositionally biased region" description="Polar residues" evidence="1">
    <location>
        <begin position="99"/>
        <end position="113"/>
    </location>
</feature>
<evidence type="ECO:0000313" key="3">
    <source>
        <dbReference type="Proteomes" id="UP000001520"/>
    </source>
</evidence>
<feature type="region of interest" description="Disordered" evidence="1">
    <location>
        <begin position="93"/>
        <end position="113"/>
    </location>
</feature>
<reference evidence="2 3" key="1">
    <citation type="journal article" date="2010" name="DNA Res.">
        <title>Bacterial lifestyle in a deep-sea hydrothermal vent chimney revealed by the genome sequence of the thermophilic bacterium Deferribacter desulfuricans SSM1.</title>
        <authorList>
            <person name="Takaki Y."/>
            <person name="Shimamura S."/>
            <person name="Nakagawa S."/>
            <person name="Fukuhara Y."/>
            <person name="Horikawa H."/>
            <person name="Ankai A."/>
            <person name="Harada T."/>
            <person name="Hosoyama A."/>
            <person name="Oguchi A."/>
            <person name="Fukui S."/>
            <person name="Fujita N."/>
            <person name="Takami H."/>
            <person name="Takai K."/>
        </authorList>
    </citation>
    <scope>NUCLEOTIDE SEQUENCE [LARGE SCALE GENOMIC DNA]</scope>
    <source>
        <strain evidence="3">DSM 14783 / JCM 11476 / NBRC 101012 / SSM1</strain>
    </source>
</reference>
<protein>
    <submittedName>
        <fullName evidence="2">Uncharacterized protein</fullName>
    </submittedName>
</protein>
<dbReference type="OrthoDB" id="9810443at2"/>
<accession>D3PCM3</accession>
<dbReference type="KEGG" id="ddf:DEFDS_0870"/>
<dbReference type="eggNOG" id="ENOG50302ZE">
    <property type="taxonomic scope" value="Bacteria"/>
</dbReference>
<proteinExistence type="predicted"/>
<dbReference type="RefSeq" id="WP_013007594.1">
    <property type="nucleotide sequence ID" value="NC_013939.1"/>
</dbReference>
<dbReference type="HOGENOM" id="CLU_170937_0_0_0"/>
<dbReference type="Proteomes" id="UP000001520">
    <property type="component" value="Chromosome"/>
</dbReference>
<organism evidence="2 3">
    <name type="scientific">Deferribacter desulfuricans (strain DSM 14783 / JCM 11476 / NBRC 101012 / SSM1)</name>
    <dbReference type="NCBI Taxonomy" id="639282"/>
    <lineage>
        <taxon>Bacteria</taxon>
        <taxon>Pseudomonadati</taxon>
        <taxon>Deferribacterota</taxon>
        <taxon>Deferribacteres</taxon>
        <taxon>Deferribacterales</taxon>
        <taxon>Deferribacteraceae</taxon>
        <taxon>Deferribacter</taxon>
    </lineage>
</organism>
<dbReference type="EMBL" id="AP011529">
    <property type="protein sequence ID" value="BAI80346.1"/>
    <property type="molecule type" value="Genomic_DNA"/>
</dbReference>
<keyword evidence="3" id="KW-1185">Reference proteome</keyword>
<evidence type="ECO:0000256" key="1">
    <source>
        <dbReference type="SAM" id="MobiDB-lite"/>
    </source>
</evidence>
<dbReference type="AlphaFoldDB" id="D3PCM3"/>